<dbReference type="SUPFAM" id="SSF140931">
    <property type="entry name" value="Fic-like"/>
    <property type="match status" value="1"/>
</dbReference>
<evidence type="ECO:0000256" key="6">
    <source>
        <dbReference type="ARBA" id="ARBA00022840"/>
    </source>
</evidence>
<dbReference type="Pfam" id="PF02661">
    <property type="entry name" value="Fic"/>
    <property type="match status" value="1"/>
</dbReference>
<keyword evidence="8" id="KW-0472">Membrane</keyword>
<dbReference type="GO" id="GO:0005524">
    <property type="term" value="F:ATP binding"/>
    <property type="evidence" value="ECO:0007669"/>
    <property type="project" value="UniProtKB-KW"/>
</dbReference>
<proteinExistence type="predicted"/>
<dbReference type="InterPro" id="IPR040198">
    <property type="entry name" value="Fido_containing"/>
</dbReference>
<evidence type="ECO:0000256" key="3">
    <source>
        <dbReference type="ARBA" id="ARBA00022737"/>
    </source>
</evidence>
<dbReference type="AlphaFoldDB" id="A0AAE4MIM2"/>
<protein>
    <recommendedName>
        <fullName evidence="9">Fido domain-containing protein</fullName>
    </recommendedName>
</protein>
<dbReference type="GO" id="GO:0016020">
    <property type="term" value="C:membrane"/>
    <property type="evidence" value="ECO:0007669"/>
    <property type="project" value="UniProtKB-SubCell"/>
</dbReference>
<name>A0AAE4MIM2_9EURY</name>
<dbReference type="PANTHER" id="PTHR13504">
    <property type="entry name" value="FIDO DOMAIN-CONTAINING PROTEIN DDB_G0283145"/>
    <property type="match status" value="1"/>
</dbReference>
<dbReference type="PROSITE" id="PS51459">
    <property type="entry name" value="FIDO"/>
    <property type="match status" value="1"/>
</dbReference>
<dbReference type="InterPro" id="IPR003812">
    <property type="entry name" value="Fido"/>
</dbReference>
<keyword evidence="7" id="KW-1133">Transmembrane helix</keyword>
<dbReference type="PANTHER" id="PTHR13504:SF34">
    <property type="entry name" value="PROTEIN ADENYLYLTRANSFERASE FICD"/>
    <property type="match status" value="1"/>
</dbReference>
<keyword evidence="3" id="KW-0677">Repeat</keyword>
<evidence type="ECO:0000259" key="9">
    <source>
        <dbReference type="PROSITE" id="PS51459"/>
    </source>
</evidence>
<keyword evidence="11" id="KW-1185">Reference proteome</keyword>
<dbReference type="InterPro" id="IPR036597">
    <property type="entry name" value="Fido-like_dom_sf"/>
</dbReference>
<comment type="caution">
    <text evidence="10">The sequence shown here is derived from an EMBL/GenBank/DDBJ whole genome shotgun (WGS) entry which is preliminary data.</text>
</comment>
<feature type="domain" description="Fido" evidence="9">
    <location>
        <begin position="99"/>
        <end position="253"/>
    </location>
</feature>
<dbReference type="Proteomes" id="UP001271789">
    <property type="component" value="Unassembled WGS sequence"/>
</dbReference>
<sequence length="260" mass="30296">MTIEKSFNVTDLKYFADYQNRIGCQIPSLIEKYPFSDNELDFNYLTEASAVYSSNIEGNTVDLNSFMNYKLSRQKSKEKEIEEIENLISAYKFAQENTLSKSNFLKCHELLSRTLVSKNRRGKYRNESVGVFGESGLIYLAVEPEFVKETMAAFFDEIESLEKQKKMSAAEVFYHASLIHLKCAHIHPFSDGNGRSARLLEKWFIASMMGKRFWAIESERCCKENRSTYYENIDLGVNYYELDYDKCLPFLEMLPKCLKK</sequence>
<evidence type="ECO:0000256" key="2">
    <source>
        <dbReference type="ARBA" id="ARBA00022692"/>
    </source>
</evidence>
<dbReference type="Gene3D" id="1.10.3290.10">
    <property type="entry name" value="Fido-like domain"/>
    <property type="match status" value="1"/>
</dbReference>
<reference evidence="10" key="1">
    <citation type="submission" date="2023-06" db="EMBL/GenBank/DDBJ databases">
        <title>Genome sequence of Methanosarcinaceae archaeon Ag5.</title>
        <authorList>
            <person name="Protasov E."/>
            <person name="Platt K."/>
            <person name="Poehlein A."/>
            <person name="Daniel R."/>
            <person name="Brune A."/>
        </authorList>
    </citation>
    <scope>NUCLEOTIDE SEQUENCE</scope>
    <source>
        <strain evidence="10">Ag5</strain>
    </source>
</reference>
<keyword evidence="6" id="KW-0067">ATP-binding</keyword>
<evidence type="ECO:0000313" key="10">
    <source>
        <dbReference type="EMBL" id="MDV0446248.1"/>
    </source>
</evidence>
<evidence type="ECO:0000256" key="4">
    <source>
        <dbReference type="ARBA" id="ARBA00022741"/>
    </source>
</evidence>
<evidence type="ECO:0000256" key="8">
    <source>
        <dbReference type="ARBA" id="ARBA00023136"/>
    </source>
</evidence>
<keyword evidence="5" id="KW-0802">TPR repeat</keyword>
<evidence type="ECO:0000256" key="5">
    <source>
        <dbReference type="ARBA" id="ARBA00022803"/>
    </source>
</evidence>
<evidence type="ECO:0000256" key="1">
    <source>
        <dbReference type="ARBA" id="ARBA00004167"/>
    </source>
</evidence>
<keyword evidence="2" id="KW-0812">Transmembrane</keyword>
<accession>A0AAE4MIM2</accession>
<keyword evidence="4" id="KW-0547">Nucleotide-binding</keyword>
<gene>
    <name evidence="10" type="ORF">MsAg5_00760</name>
</gene>
<dbReference type="EMBL" id="JAWDKD010000002">
    <property type="protein sequence ID" value="MDV0446248.1"/>
    <property type="molecule type" value="Genomic_DNA"/>
</dbReference>
<comment type="subcellular location">
    <subcellularLocation>
        <location evidence="1">Membrane</location>
        <topology evidence="1">Single-pass membrane protein</topology>
    </subcellularLocation>
</comment>
<dbReference type="RefSeq" id="WP_338098629.1">
    <property type="nucleotide sequence ID" value="NZ_JAWDKD010000002.1"/>
</dbReference>
<organism evidence="10 11">
    <name type="scientific">Methanolapillus africanus</name>
    <dbReference type="NCBI Taxonomy" id="3028297"/>
    <lineage>
        <taxon>Archaea</taxon>
        <taxon>Methanobacteriati</taxon>
        <taxon>Methanobacteriota</taxon>
        <taxon>Stenosarchaea group</taxon>
        <taxon>Methanomicrobia</taxon>
        <taxon>Methanosarcinales</taxon>
        <taxon>Methanosarcinaceae</taxon>
        <taxon>Methanolapillus</taxon>
    </lineage>
</organism>
<evidence type="ECO:0000256" key="7">
    <source>
        <dbReference type="ARBA" id="ARBA00022989"/>
    </source>
</evidence>
<evidence type="ECO:0000313" key="11">
    <source>
        <dbReference type="Proteomes" id="UP001271789"/>
    </source>
</evidence>